<dbReference type="Proteomes" id="UP001059822">
    <property type="component" value="Chromosome"/>
</dbReference>
<evidence type="ECO:0000313" key="4">
    <source>
        <dbReference type="Proteomes" id="UP001059985"/>
    </source>
</evidence>
<proteinExistence type="predicted"/>
<dbReference type="RefSeq" id="WP_218193843.1">
    <property type="nucleotide sequence ID" value="NZ_CP054597.1"/>
</dbReference>
<organism evidence="1 3">
    <name type="scientific">Neoehrlichia mikurensis</name>
    <dbReference type="NCBI Taxonomy" id="89586"/>
    <lineage>
        <taxon>Bacteria</taxon>
        <taxon>Pseudomonadati</taxon>
        <taxon>Pseudomonadota</taxon>
        <taxon>Alphaproteobacteria</taxon>
        <taxon>Rickettsiales</taxon>
        <taxon>Anaplasmataceae</taxon>
        <taxon>Candidatus Neoehrlichia</taxon>
    </lineage>
</organism>
<dbReference type="EMBL" id="CP089286">
    <property type="protein sequence ID" value="UTO55625.1"/>
    <property type="molecule type" value="Genomic_DNA"/>
</dbReference>
<sequence length="355" mass="40797">MLIKIFKRRKEYDLASNLNKELDSVGKYKITSELYDVYSHIKKEQNMNTWKYAAKQFAACSTSSAKYHVPKEEQLSINLSSHKPIFDHDNNIGKLYDVENLVINLYYSEVGTKKHNRQKTSQDFPDVSVDKFSMKEQFDATKIIKKDKNGEYRLYDKDGNVYDTTRQQGKAVTGEVAYAITLDGRLIIADEPTHIITRDSSGGLHGVYHSTLLRYKPGICAGTMMVQNGKITMIDIKSGHYTPAQENLFNAIKCLDKVIVPDAEVRSHSYTICDNVVRSRAHFENKESFLHRMETKGKDGLTIPERYFSYIRKCNKARLASLGNDRDSQVKSNSDNNRLSYIQRLLCEEKKELCR</sequence>
<keyword evidence="4" id="KW-1185">Reference proteome</keyword>
<reference evidence="1" key="1">
    <citation type="journal article" date="2022" name="Microorganisms">
        <title>Assembly and Comparison of Ca. Neoehrlichia mikurensis Genomes.</title>
        <authorList>
            <person name="Azagi T."/>
            <person name="Dirks R.P."/>
            <person name="Yebra-Pimentel E.S."/>
            <person name="Schaap P.J."/>
            <person name="Koehorst J.J."/>
            <person name="Esser H.J."/>
            <person name="Sprong H."/>
        </authorList>
    </citation>
    <scope>NUCLEOTIDE SEQUENCE</scope>
    <source>
        <strain evidence="2">18-2804</strain>
        <strain evidence="1">18-2837</strain>
    </source>
</reference>
<evidence type="ECO:0000313" key="3">
    <source>
        <dbReference type="Proteomes" id="UP001059822"/>
    </source>
</evidence>
<dbReference type="Proteomes" id="UP001059985">
    <property type="component" value="Chromosome"/>
</dbReference>
<protein>
    <submittedName>
        <fullName evidence="1">Uncharacterized protein</fullName>
    </submittedName>
</protein>
<gene>
    <name evidence="2" type="ORF">LUA81_00855</name>
    <name evidence="1" type="ORF">LUA82_00855</name>
</gene>
<evidence type="ECO:0000313" key="2">
    <source>
        <dbReference type="EMBL" id="UTO56546.1"/>
    </source>
</evidence>
<dbReference type="AlphaFoldDB" id="A0A9Q9F3R9"/>
<evidence type="ECO:0000313" key="1">
    <source>
        <dbReference type="EMBL" id="UTO55625.1"/>
    </source>
</evidence>
<name>A0A9Q9F3R9_9RICK</name>
<accession>A0A9Q9F3R9</accession>
<dbReference type="EMBL" id="CP089285">
    <property type="protein sequence ID" value="UTO56546.1"/>
    <property type="molecule type" value="Genomic_DNA"/>
</dbReference>